<protein>
    <submittedName>
        <fullName evidence="1">Uncharacterized protein</fullName>
    </submittedName>
</protein>
<name>A0A813K0R8_POLGL</name>
<sequence>MQLDLCKLHSVLSTCGAAESECSAGPAGGSSSPCPPYRSEVLLVVVRCCEFYEVIVVGLSDHRLLVRYTTRGWKRAEEAMVYEVPLLQSELECMTALDLSDDAEYLAIACEDALLIVVPLMELMCLHTPSGTLLETLLVQRERKRLHLFGREKGLEDPVKGALSSVAN</sequence>
<evidence type="ECO:0000313" key="1">
    <source>
        <dbReference type="EMBL" id="CAE8688714.1"/>
    </source>
</evidence>
<evidence type="ECO:0000313" key="2">
    <source>
        <dbReference type="Proteomes" id="UP000626109"/>
    </source>
</evidence>
<gene>
    <name evidence="1" type="ORF">PGLA2088_LOCUS26079</name>
</gene>
<proteinExistence type="predicted"/>
<organism evidence="1 2">
    <name type="scientific">Polarella glacialis</name>
    <name type="common">Dinoflagellate</name>
    <dbReference type="NCBI Taxonomy" id="89957"/>
    <lineage>
        <taxon>Eukaryota</taxon>
        <taxon>Sar</taxon>
        <taxon>Alveolata</taxon>
        <taxon>Dinophyceae</taxon>
        <taxon>Suessiales</taxon>
        <taxon>Suessiaceae</taxon>
        <taxon>Polarella</taxon>
    </lineage>
</organism>
<dbReference type="EMBL" id="CAJNNW010026951">
    <property type="protein sequence ID" value="CAE8688714.1"/>
    <property type="molecule type" value="Genomic_DNA"/>
</dbReference>
<dbReference type="Proteomes" id="UP000626109">
    <property type="component" value="Unassembled WGS sequence"/>
</dbReference>
<dbReference type="AlphaFoldDB" id="A0A813K0R8"/>
<comment type="caution">
    <text evidence="1">The sequence shown here is derived from an EMBL/GenBank/DDBJ whole genome shotgun (WGS) entry which is preliminary data.</text>
</comment>
<accession>A0A813K0R8</accession>
<feature type="non-terminal residue" evidence="1">
    <location>
        <position position="1"/>
    </location>
</feature>
<reference evidence="1" key="1">
    <citation type="submission" date="2021-02" db="EMBL/GenBank/DDBJ databases">
        <authorList>
            <person name="Dougan E. K."/>
            <person name="Rhodes N."/>
            <person name="Thang M."/>
            <person name="Chan C."/>
        </authorList>
    </citation>
    <scope>NUCLEOTIDE SEQUENCE</scope>
</reference>